<keyword evidence="6" id="KW-0963">Cytoplasm</keyword>
<evidence type="ECO:0000256" key="7">
    <source>
        <dbReference type="ARBA" id="ARBA00022491"/>
    </source>
</evidence>
<dbReference type="GO" id="GO:0005737">
    <property type="term" value="C:cytoplasm"/>
    <property type="evidence" value="ECO:0007669"/>
    <property type="project" value="UniProtKB-SubCell"/>
</dbReference>
<dbReference type="Pfam" id="PF25601">
    <property type="entry name" value="AAA_lid_14"/>
    <property type="match status" value="1"/>
</dbReference>
<dbReference type="InterPro" id="IPR011006">
    <property type="entry name" value="CheY-like_superfamily"/>
</dbReference>
<dbReference type="SUPFAM" id="SSF52540">
    <property type="entry name" value="P-loop containing nucleoside triphosphate hydrolases"/>
    <property type="match status" value="1"/>
</dbReference>
<dbReference type="Pfam" id="PF00072">
    <property type="entry name" value="Response_reg"/>
    <property type="match status" value="1"/>
</dbReference>
<dbReference type="PANTHER" id="PTHR32071">
    <property type="entry name" value="TRANSCRIPTIONAL REGULATORY PROTEIN"/>
    <property type="match status" value="1"/>
</dbReference>
<dbReference type="FunFam" id="3.40.50.300:FF:000006">
    <property type="entry name" value="DNA-binding transcriptional regulator NtrC"/>
    <property type="match status" value="1"/>
</dbReference>
<sequence>MAATVLVADDDRLQRNYLSAVLSSAGFTIEACEGGAAALDRLTRRDSRIDICLLDLNMPDLDGFGVLERMHAAGIDMPVIVLTADGSVKRAVDAMRAGAVDFLVKPVGPERLEVSIRNALEMSNLTSEVQRLTRQESDRLGFDDLIAASTAIRESIALARRGASTDIPVLISGESGTGKEVFARAMHGAGPRSGQPFVAVNCGALPGDMVESILFGHEKGAFAGATERRPGKFQEASGGTLFLDEVGELPMPAQVKLLRAIQTGEIDPVGATGSFRVDIRLISTTNRDLRAMVAKGTFREDLYYRLSVFPLTLPPLRERRADISGLAEMFLARYRGAAQVRLQGFSQAAIEAMRRADWPGNVRQLENVIHRAVVLADGPLIRPEHLVGLDSTSTEVTEKAHVNGNGNGHRMHTPEIGVDILQRPDGHTRTLAEIEAEVIRRALGQYRGRMAEVARRLGIGRSTLYRKLDDYDIRKPGA</sequence>
<feature type="domain" description="Sigma-54 factor interaction" evidence="21">
    <location>
        <begin position="145"/>
        <end position="374"/>
    </location>
</feature>
<keyword evidence="10" id="KW-0067">ATP-binding</keyword>
<dbReference type="PROSITE" id="PS00676">
    <property type="entry name" value="SIGMA54_INTERACT_2"/>
    <property type="match status" value="1"/>
</dbReference>
<keyword evidence="12" id="KW-0805">Transcription regulation</keyword>
<feature type="modified residue" description="4-aspartylphosphate" evidence="20">
    <location>
        <position position="55"/>
    </location>
</feature>
<evidence type="ECO:0000256" key="3">
    <source>
        <dbReference type="ARBA" id="ARBA00011135"/>
    </source>
</evidence>
<evidence type="ECO:0000256" key="10">
    <source>
        <dbReference type="ARBA" id="ARBA00022840"/>
    </source>
</evidence>
<keyword evidence="24" id="KW-1185">Reference proteome</keyword>
<evidence type="ECO:0000256" key="5">
    <source>
        <dbReference type="ARBA" id="ARBA00019059"/>
    </source>
</evidence>
<dbReference type="InterPro" id="IPR058031">
    <property type="entry name" value="AAA_lid_NorR"/>
</dbReference>
<keyword evidence="16" id="KW-0535">Nitrogen fixation</keyword>
<dbReference type="AlphaFoldDB" id="A0A8J7SDI7"/>
<dbReference type="InterPro" id="IPR002078">
    <property type="entry name" value="Sigma_54_int"/>
</dbReference>
<dbReference type="Gene3D" id="1.10.10.60">
    <property type="entry name" value="Homeodomain-like"/>
    <property type="match status" value="1"/>
</dbReference>
<dbReference type="PROSITE" id="PS50110">
    <property type="entry name" value="RESPONSE_REGULATORY"/>
    <property type="match status" value="1"/>
</dbReference>
<dbReference type="Pfam" id="PF00158">
    <property type="entry name" value="Sigma54_activat"/>
    <property type="match status" value="1"/>
</dbReference>
<dbReference type="PROSITE" id="PS00675">
    <property type="entry name" value="SIGMA54_INTERACT_1"/>
    <property type="match status" value="1"/>
</dbReference>
<reference evidence="23" key="1">
    <citation type="submission" date="2020-12" db="EMBL/GenBank/DDBJ databases">
        <title>Bacterial taxonomy.</title>
        <authorList>
            <person name="Pan X."/>
        </authorList>
    </citation>
    <scope>NUCLEOTIDE SEQUENCE</scope>
    <source>
        <strain evidence="23">M0105</strain>
    </source>
</reference>
<evidence type="ECO:0000256" key="13">
    <source>
        <dbReference type="ARBA" id="ARBA00023125"/>
    </source>
</evidence>
<comment type="function">
    <text evidence="19">Member of the two-component regulatory system NtrB/NtrC, which controls expression of the nitrogen-regulated (ntr) genes in response to nitrogen limitation. Phosphorylated NtrC binds directly to DNA and stimulates the formation of open promoter-sigma54-RNA polymerase complexes.</text>
</comment>
<evidence type="ECO:0000256" key="6">
    <source>
        <dbReference type="ARBA" id="ARBA00022490"/>
    </source>
</evidence>
<dbReference type="PRINTS" id="PR01590">
    <property type="entry name" value="HTHFIS"/>
</dbReference>
<dbReference type="Gene3D" id="3.40.50.300">
    <property type="entry name" value="P-loop containing nucleotide triphosphate hydrolases"/>
    <property type="match status" value="1"/>
</dbReference>
<keyword evidence="15" id="KW-0804">Transcription</keyword>
<evidence type="ECO:0000256" key="9">
    <source>
        <dbReference type="ARBA" id="ARBA00022741"/>
    </source>
</evidence>
<dbReference type="Proteomes" id="UP000655420">
    <property type="component" value="Unassembled WGS sequence"/>
</dbReference>
<dbReference type="InterPro" id="IPR002197">
    <property type="entry name" value="HTH_Fis"/>
</dbReference>
<organism evidence="23 24">
    <name type="scientific">Thermohalobaculum xanthum</name>
    <dbReference type="NCBI Taxonomy" id="2753746"/>
    <lineage>
        <taxon>Bacteria</taxon>
        <taxon>Pseudomonadati</taxon>
        <taxon>Pseudomonadota</taxon>
        <taxon>Alphaproteobacteria</taxon>
        <taxon>Rhodobacterales</taxon>
        <taxon>Paracoccaceae</taxon>
        <taxon>Thermohalobaculum</taxon>
    </lineage>
</organism>
<dbReference type="GO" id="GO:0043565">
    <property type="term" value="F:sequence-specific DNA binding"/>
    <property type="evidence" value="ECO:0007669"/>
    <property type="project" value="InterPro"/>
</dbReference>
<protein>
    <recommendedName>
        <fullName evidence="5">DNA-binding transcriptional regulator NtrC</fullName>
    </recommendedName>
    <alternativeName>
        <fullName evidence="4">Nif-specific regulatory protein</fullName>
    </alternativeName>
    <alternativeName>
        <fullName evidence="17">Nitrogen regulation protein NR(I)</fullName>
    </alternativeName>
    <alternativeName>
        <fullName evidence="18">Nitrogen regulator I</fullName>
    </alternativeName>
</protein>
<gene>
    <name evidence="23" type="ORF">H0I76_08630</name>
</gene>
<comment type="subunit">
    <text evidence="3">Interacts with sigma-54.</text>
</comment>
<name>A0A8J7SDI7_9RHOB</name>
<evidence type="ECO:0000256" key="12">
    <source>
        <dbReference type="ARBA" id="ARBA00023015"/>
    </source>
</evidence>
<dbReference type="InterPro" id="IPR025662">
    <property type="entry name" value="Sigma_54_int_dom_ATP-bd_1"/>
</dbReference>
<dbReference type="Gene3D" id="3.40.50.2300">
    <property type="match status" value="1"/>
</dbReference>
<evidence type="ECO:0000256" key="18">
    <source>
        <dbReference type="ARBA" id="ARBA00031910"/>
    </source>
</evidence>
<dbReference type="SUPFAM" id="SSF52172">
    <property type="entry name" value="CheY-like"/>
    <property type="match status" value="1"/>
</dbReference>
<keyword evidence="13" id="KW-0238">DNA-binding</keyword>
<evidence type="ECO:0000256" key="16">
    <source>
        <dbReference type="ARBA" id="ARBA00023231"/>
    </source>
</evidence>
<evidence type="ECO:0000256" key="15">
    <source>
        <dbReference type="ARBA" id="ARBA00023163"/>
    </source>
</evidence>
<dbReference type="Gene3D" id="1.10.8.60">
    <property type="match status" value="1"/>
</dbReference>
<comment type="function">
    <text evidence="1">Required for activation of most nif operons, which are directly involved in nitrogen fixation.</text>
</comment>
<dbReference type="EMBL" id="JAEHHL010000004">
    <property type="protein sequence ID" value="MBK0399253.1"/>
    <property type="molecule type" value="Genomic_DNA"/>
</dbReference>
<evidence type="ECO:0000256" key="2">
    <source>
        <dbReference type="ARBA" id="ARBA00004496"/>
    </source>
</evidence>
<dbReference type="InterPro" id="IPR003593">
    <property type="entry name" value="AAA+_ATPase"/>
</dbReference>
<dbReference type="SUPFAM" id="SSF46689">
    <property type="entry name" value="Homeodomain-like"/>
    <property type="match status" value="1"/>
</dbReference>
<evidence type="ECO:0000256" key="17">
    <source>
        <dbReference type="ARBA" id="ARBA00029881"/>
    </source>
</evidence>
<evidence type="ECO:0000256" key="14">
    <source>
        <dbReference type="ARBA" id="ARBA00023159"/>
    </source>
</evidence>
<dbReference type="InterPro" id="IPR001789">
    <property type="entry name" value="Sig_transdc_resp-reg_receiver"/>
</dbReference>
<evidence type="ECO:0000256" key="11">
    <source>
        <dbReference type="ARBA" id="ARBA00023012"/>
    </source>
</evidence>
<dbReference type="SMART" id="SM00382">
    <property type="entry name" value="AAA"/>
    <property type="match status" value="1"/>
</dbReference>
<dbReference type="InterPro" id="IPR025943">
    <property type="entry name" value="Sigma_54_int_dom_ATP-bd_2"/>
</dbReference>
<dbReference type="GO" id="GO:0005524">
    <property type="term" value="F:ATP binding"/>
    <property type="evidence" value="ECO:0007669"/>
    <property type="project" value="UniProtKB-KW"/>
</dbReference>
<dbReference type="SMART" id="SM00448">
    <property type="entry name" value="REC"/>
    <property type="match status" value="1"/>
</dbReference>
<evidence type="ECO:0000256" key="1">
    <source>
        <dbReference type="ARBA" id="ARBA00002167"/>
    </source>
</evidence>
<keyword evidence="7" id="KW-0678">Repressor</keyword>
<dbReference type="PROSITE" id="PS50045">
    <property type="entry name" value="SIGMA54_INTERACT_4"/>
    <property type="match status" value="1"/>
</dbReference>
<evidence type="ECO:0000313" key="23">
    <source>
        <dbReference type="EMBL" id="MBK0399253.1"/>
    </source>
</evidence>
<dbReference type="PROSITE" id="PS00688">
    <property type="entry name" value="SIGMA54_INTERACT_3"/>
    <property type="match status" value="1"/>
</dbReference>
<dbReference type="GO" id="GO:0006355">
    <property type="term" value="P:regulation of DNA-templated transcription"/>
    <property type="evidence" value="ECO:0007669"/>
    <property type="project" value="InterPro"/>
</dbReference>
<keyword evidence="8 20" id="KW-0597">Phosphoprotein</keyword>
<keyword evidence="11" id="KW-0902">Two-component regulatory system</keyword>
<dbReference type="InterPro" id="IPR027417">
    <property type="entry name" value="P-loop_NTPase"/>
</dbReference>
<dbReference type="Pfam" id="PF02954">
    <property type="entry name" value="HTH_8"/>
    <property type="match status" value="1"/>
</dbReference>
<dbReference type="InterPro" id="IPR025944">
    <property type="entry name" value="Sigma_54_int_dom_CS"/>
</dbReference>
<dbReference type="CDD" id="cd00009">
    <property type="entry name" value="AAA"/>
    <property type="match status" value="1"/>
</dbReference>
<proteinExistence type="predicted"/>
<evidence type="ECO:0000313" key="24">
    <source>
        <dbReference type="Proteomes" id="UP000655420"/>
    </source>
</evidence>
<evidence type="ECO:0000259" key="21">
    <source>
        <dbReference type="PROSITE" id="PS50045"/>
    </source>
</evidence>
<comment type="caution">
    <text evidence="23">The sequence shown here is derived from an EMBL/GenBank/DDBJ whole genome shotgun (WGS) entry which is preliminary data.</text>
</comment>
<keyword evidence="14" id="KW-0010">Activator</keyword>
<accession>A0A8J7SDI7</accession>
<evidence type="ECO:0000259" key="22">
    <source>
        <dbReference type="PROSITE" id="PS50110"/>
    </source>
</evidence>
<dbReference type="InterPro" id="IPR009057">
    <property type="entry name" value="Homeodomain-like_sf"/>
</dbReference>
<keyword evidence="9" id="KW-0547">Nucleotide-binding</keyword>
<dbReference type="PANTHER" id="PTHR32071:SF95">
    <property type="entry name" value="DNA-BINDING TRANSCRIPTIONAL REGULATOR NTRC"/>
    <property type="match status" value="1"/>
</dbReference>
<dbReference type="GO" id="GO:0000160">
    <property type="term" value="P:phosphorelay signal transduction system"/>
    <property type="evidence" value="ECO:0007669"/>
    <property type="project" value="UniProtKB-KW"/>
</dbReference>
<comment type="subcellular location">
    <subcellularLocation>
        <location evidence="2">Cytoplasm</location>
    </subcellularLocation>
</comment>
<evidence type="ECO:0000256" key="4">
    <source>
        <dbReference type="ARBA" id="ARBA00015308"/>
    </source>
</evidence>
<evidence type="ECO:0000256" key="8">
    <source>
        <dbReference type="ARBA" id="ARBA00022553"/>
    </source>
</evidence>
<feature type="domain" description="Response regulatory" evidence="22">
    <location>
        <begin position="4"/>
        <end position="120"/>
    </location>
</feature>
<evidence type="ECO:0000256" key="20">
    <source>
        <dbReference type="PROSITE-ProRule" id="PRU00169"/>
    </source>
</evidence>
<evidence type="ECO:0000256" key="19">
    <source>
        <dbReference type="ARBA" id="ARBA00043886"/>
    </source>
</evidence>